<feature type="disulfide bond" evidence="12">
    <location>
        <begin position="701"/>
        <end position="710"/>
    </location>
</feature>
<name>A0AAD9JRR9_RIDPI</name>
<feature type="domain" description="EGF-like" evidence="13">
    <location>
        <begin position="675"/>
        <end position="711"/>
    </location>
</feature>
<dbReference type="PRINTS" id="PR00010">
    <property type="entry name" value="EGFBLOOD"/>
</dbReference>
<evidence type="ECO:0000256" key="1">
    <source>
        <dbReference type="ARBA" id="ARBA00004479"/>
    </source>
</evidence>
<dbReference type="PANTHER" id="PTHR13802:SF52">
    <property type="entry name" value="MUCIN-4"/>
    <property type="match status" value="1"/>
</dbReference>
<dbReference type="GO" id="GO:0016020">
    <property type="term" value="C:membrane"/>
    <property type="evidence" value="ECO:0007669"/>
    <property type="project" value="UniProtKB-SubCell"/>
</dbReference>
<dbReference type="InterPro" id="IPR001881">
    <property type="entry name" value="EGF-like_Ca-bd_dom"/>
</dbReference>
<protein>
    <submittedName>
        <fullName evidence="15">Uncharacterized protein</fullName>
    </submittedName>
</protein>
<evidence type="ECO:0000256" key="11">
    <source>
        <dbReference type="ARBA" id="ARBA00023180"/>
    </source>
</evidence>
<dbReference type="InterPro" id="IPR056619">
    <property type="entry name" value="C8-3_MUC4"/>
</dbReference>
<reference evidence="15" key="1">
    <citation type="journal article" date="2023" name="Mol. Biol. Evol.">
        <title>Third-Generation Sequencing Reveals the Adaptive Role of the Epigenome in Three Deep-Sea Polychaetes.</title>
        <authorList>
            <person name="Perez M."/>
            <person name="Aroh O."/>
            <person name="Sun Y."/>
            <person name="Lan Y."/>
            <person name="Juniper S.K."/>
            <person name="Young C.R."/>
            <person name="Angers B."/>
            <person name="Qian P.Y."/>
        </authorList>
    </citation>
    <scope>NUCLEOTIDE SEQUENCE</scope>
    <source>
        <strain evidence="15">R07B-5</strain>
    </source>
</reference>
<evidence type="ECO:0000256" key="2">
    <source>
        <dbReference type="ARBA" id="ARBA00022536"/>
    </source>
</evidence>
<evidence type="ECO:0000256" key="10">
    <source>
        <dbReference type="ARBA" id="ARBA00023170"/>
    </source>
</evidence>
<dbReference type="PROSITE" id="PS01187">
    <property type="entry name" value="EGF_CA"/>
    <property type="match status" value="1"/>
</dbReference>
<organism evidence="15 16">
    <name type="scientific">Ridgeia piscesae</name>
    <name type="common">Tubeworm</name>
    <dbReference type="NCBI Taxonomy" id="27915"/>
    <lineage>
        <taxon>Eukaryota</taxon>
        <taxon>Metazoa</taxon>
        <taxon>Spiralia</taxon>
        <taxon>Lophotrochozoa</taxon>
        <taxon>Annelida</taxon>
        <taxon>Polychaeta</taxon>
        <taxon>Sedentaria</taxon>
        <taxon>Canalipalpata</taxon>
        <taxon>Sabellida</taxon>
        <taxon>Siboglinidae</taxon>
        <taxon>Ridgeia</taxon>
    </lineage>
</organism>
<dbReference type="PROSITE" id="PS00010">
    <property type="entry name" value="ASX_HYDROXYL"/>
    <property type="match status" value="4"/>
</dbReference>
<dbReference type="InterPro" id="IPR051495">
    <property type="entry name" value="Epithelial_Barrier/Signaling"/>
</dbReference>
<comment type="subcellular location">
    <subcellularLocation>
        <location evidence="1">Membrane</location>
        <topology evidence="1">Single-pass type I membrane protein</topology>
    </subcellularLocation>
</comment>
<proteinExistence type="predicted"/>
<keyword evidence="3" id="KW-0254">Endocytosis</keyword>
<evidence type="ECO:0000313" key="15">
    <source>
        <dbReference type="EMBL" id="KAK2157977.1"/>
    </source>
</evidence>
<dbReference type="AlphaFoldDB" id="A0AAD9JRR9"/>
<dbReference type="Pfam" id="PF07645">
    <property type="entry name" value="EGF_CA"/>
    <property type="match status" value="3"/>
</dbReference>
<dbReference type="Proteomes" id="UP001209878">
    <property type="component" value="Unassembled WGS sequence"/>
</dbReference>
<keyword evidence="5" id="KW-0732">Signal</keyword>
<evidence type="ECO:0000259" key="13">
    <source>
        <dbReference type="PROSITE" id="PS50026"/>
    </source>
</evidence>
<dbReference type="Gene3D" id="2.10.25.10">
    <property type="entry name" value="Laminin"/>
    <property type="match status" value="6"/>
</dbReference>
<dbReference type="FunFam" id="2.10.25.10:FF:000009">
    <property type="entry name" value="Low-density lipoprotein receptor isoform 1"/>
    <property type="match status" value="1"/>
</dbReference>
<keyword evidence="4" id="KW-0812">Transmembrane</keyword>
<dbReference type="Pfam" id="PF06119">
    <property type="entry name" value="NIDO"/>
    <property type="match status" value="1"/>
</dbReference>
<dbReference type="EMBL" id="JAODUO010001832">
    <property type="protein sequence ID" value="KAK2157977.1"/>
    <property type="molecule type" value="Genomic_DNA"/>
</dbReference>
<keyword evidence="9 12" id="KW-1015">Disulfide bond</keyword>
<dbReference type="PROSITE" id="PS50856">
    <property type="entry name" value="AMOP"/>
    <property type="match status" value="1"/>
</dbReference>
<dbReference type="SMART" id="SM00179">
    <property type="entry name" value="EGF_CA"/>
    <property type="match status" value="5"/>
</dbReference>
<dbReference type="Pfam" id="PF00008">
    <property type="entry name" value="EGF"/>
    <property type="match status" value="1"/>
</dbReference>
<comment type="caution">
    <text evidence="15">The sequence shown here is derived from an EMBL/GenBank/DDBJ whole genome shotgun (WGS) entry which is preliminary data.</text>
</comment>
<evidence type="ECO:0000256" key="6">
    <source>
        <dbReference type="ARBA" id="ARBA00022737"/>
    </source>
</evidence>
<feature type="domain" description="EGF-like" evidence="13">
    <location>
        <begin position="504"/>
        <end position="544"/>
    </location>
</feature>
<dbReference type="GO" id="GO:0007160">
    <property type="term" value="P:cell-matrix adhesion"/>
    <property type="evidence" value="ECO:0007669"/>
    <property type="project" value="InterPro"/>
</dbReference>
<dbReference type="SMART" id="SM00181">
    <property type="entry name" value="EGF"/>
    <property type="match status" value="6"/>
</dbReference>
<dbReference type="Pfam" id="PF23263">
    <property type="entry name" value="C8-3_MUC4"/>
    <property type="match status" value="1"/>
</dbReference>
<evidence type="ECO:0000313" key="16">
    <source>
        <dbReference type="Proteomes" id="UP001209878"/>
    </source>
</evidence>
<dbReference type="InterPro" id="IPR003886">
    <property type="entry name" value="NIDO_dom"/>
</dbReference>
<keyword evidence="11" id="KW-0325">Glycoprotein</keyword>
<evidence type="ECO:0000256" key="4">
    <source>
        <dbReference type="ARBA" id="ARBA00022692"/>
    </source>
</evidence>
<dbReference type="InterPro" id="IPR049883">
    <property type="entry name" value="NOTCH1_EGF-like"/>
</dbReference>
<evidence type="ECO:0000256" key="5">
    <source>
        <dbReference type="ARBA" id="ARBA00022729"/>
    </source>
</evidence>
<dbReference type="InterPro" id="IPR000152">
    <property type="entry name" value="EGF-type_Asp/Asn_hydroxyl_site"/>
</dbReference>
<dbReference type="SUPFAM" id="SSF57184">
    <property type="entry name" value="Growth factor receptor domain"/>
    <property type="match status" value="2"/>
</dbReference>
<keyword evidence="7" id="KW-1133">Transmembrane helix</keyword>
<dbReference type="InterPro" id="IPR000742">
    <property type="entry name" value="EGF"/>
</dbReference>
<dbReference type="GO" id="GO:0005509">
    <property type="term" value="F:calcium ion binding"/>
    <property type="evidence" value="ECO:0007669"/>
    <property type="project" value="InterPro"/>
</dbReference>
<dbReference type="CDD" id="cd00054">
    <property type="entry name" value="EGF_CA"/>
    <property type="match status" value="2"/>
</dbReference>
<comment type="caution">
    <text evidence="12">Lacks conserved residue(s) required for the propagation of feature annotation.</text>
</comment>
<dbReference type="FunFam" id="2.10.25.10:FF:000006">
    <property type="entry name" value="Versican core protein-like isoform 1"/>
    <property type="match status" value="1"/>
</dbReference>
<keyword evidence="10" id="KW-0675">Receptor</keyword>
<dbReference type="PANTHER" id="PTHR13802">
    <property type="entry name" value="MUCIN 4-RELATED"/>
    <property type="match status" value="1"/>
</dbReference>
<dbReference type="PROSITE" id="PS01186">
    <property type="entry name" value="EGF_2"/>
    <property type="match status" value="4"/>
</dbReference>
<keyword evidence="8" id="KW-0472">Membrane</keyword>
<feature type="domain" description="AMOP" evidence="14">
    <location>
        <begin position="107"/>
        <end position="271"/>
    </location>
</feature>
<evidence type="ECO:0000256" key="9">
    <source>
        <dbReference type="ARBA" id="ARBA00023157"/>
    </source>
</evidence>
<dbReference type="PROSITE" id="PS50026">
    <property type="entry name" value="EGF_3"/>
    <property type="match status" value="2"/>
</dbReference>
<keyword evidence="16" id="KW-1185">Reference proteome</keyword>
<dbReference type="PROSITE" id="PS00022">
    <property type="entry name" value="EGF_1"/>
    <property type="match status" value="1"/>
</dbReference>
<keyword evidence="2 12" id="KW-0245">EGF-like domain</keyword>
<dbReference type="InterPro" id="IPR009030">
    <property type="entry name" value="Growth_fac_rcpt_cys_sf"/>
</dbReference>
<dbReference type="FunFam" id="2.10.25.10:FF:000038">
    <property type="entry name" value="Fibrillin 2"/>
    <property type="match status" value="1"/>
</dbReference>
<evidence type="ECO:0000259" key="14">
    <source>
        <dbReference type="PROSITE" id="PS50856"/>
    </source>
</evidence>
<evidence type="ECO:0000256" key="3">
    <source>
        <dbReference type="ARBA" id="ARBA00022583"/>
    </source>
</evidence>
<dbReference type="InterPro" id="IPR005533">
    <property type="entry name" value="AMOP_dom"/>
</dbReference>
<evidence type="ECO:0000256" key="12">
    <source>
        <dbReference type="PROSITE-ProRule" id="PRU00076"/>
    </source>
</evidence>
<keyword evidence="6" id="KW-0677">Repeat</keyword>
<sequence>MFINRHLNYRLYESVNIIPVIRHRLYQYGSTHEDQKLRYSDGVSCDYAQKFCSSGVIKTPLMQVFGSQFKDIRITSNGYVTMGASYESRMPTKFEDMLSAAKTEAVAKSGFAIFAPMWTDADASTGDVFFHVYSRATAKLSLDNKARARHALAMAAEDVRKFGGLSDVNPSWVIVITWADQLPRASYNPHTDKRMSCATKLINVPANIVYSPQYCCYEPWGALIISEDGAAGHMFSYHPRFFKKKHQKYDLDPKKWCCSYTDTCYLYLAARPIDYCSRYVAPTIGWMYGDPHIRTTDGLDYTFNGLGEYTLIATTDKNFTLQGRTARALDNDGKEMQATIFSAFAAQDSDSDRFHAQMNTTRDGRIERADSIFKYLDGNNFETFDRRGFTPLFLQEVLDEMTTVQRETARDTCKGNNECIFDYAVTGKEEAAAATLETNKKNTQDAETLGDSCTEDIDGCQDNPCTEHTNCTDLTPADQVAKNRAYECSECPEGYTDDDGTCVDVDECANHAHTCSAIEQCINTPGAFHCICMKGYRKTGGTCQDIDECAEMSSGCQQNCANSEGNFTCSCSGGYILNDDGVTCEQIATLESQCNVAKLHCEHGCRFESGSSEKVECFCDDGYRLDTDKKHCKDINECDDGNNECDTNCINTDGSYNCSCHDGYLLNDDKRTCRHYDDCSSTPCVNGATCQDGADKYVCQCQPGYNGTNCETGNARLKYNIKCWSSL</sequence>
<gene>
    <name evidence="15" type="ORF">NP493_1833g00010</name>
</gene>
<dbReference type="GO" id="GO:0006897">
    <property type="term" value="P:endocytosis"/>
    <property type="evidence" value="ECO:0007669"/>
    <property type="project" value="UniProtKB-KW"/>
</dbReference>
<evidence type="ECO:0000256" key="7">
    <source>
        <dbReference type="ARBA" id="ARBA00022989"/>
    </source>
</evidence>
<evidence type="ECO:0000256" key="8">
    <source>
        <dbReference type="ARBA" id="ARBA00023136"/>
    </source>
</evidence>
<dbReference type="InterPro" id="IPR018097">
    <property type="entry name" value="EGF_Ca-bd_CS"/>
</dbReference>
<accession>A0AAD9JRR9</accession>